<organism evidence="1 2">
    <name type="scientific">Austropuccinia psidii MF-1</name>
    <dbReference type="NCBI Taxonomy" id="1389203"/>
    <lineage>
        <taxon>Eukaryota</taxon>
        <taxon>Fungi</taxon>
        <taxon>Dikarya</taxon>
        <taxon>Basidiomycota</taxon>
        <taxon>Pucciniomycotina</taxon>
        <taxon>Pucciniomycetes</taxon>
        <taxon>Pucciniales</taxon>
        <taxon>Sphaerophragmiaceae</taxon>
        <taxon>Austropuccinia</taxon>
    </lineage>
</organism>
<evidence type="ECO:0000313" key="1">
    <source>
        <dbReference type="EMBL" id="MBW0543571.1"/>
    </source>
</evidence>
<gene>
    <name evidence="1" type="ORF">O181_083286</name>
</gene>
<dbReference type="Proteomes" id="UP000765509">
    <property type="component" value="Unassembled WGS sequence"/>
</dbReference>
<evidence type="ECO:0000313" key="2">
    <source>
        <dbReference type="Proteomes" id="UP000765509"/>
    </source>
</evidence>
<comment type="caution">
    <text evidence="1">The sequence shown here is derived from an EMBL/GenBank/DDBJ whole genome shotgun (WGS) entry which is preliminary data.</text>
</comment>
<keyword evidence="2" id="KW-1185">Reference proteome</keyword>
<sequence length="111" mass="13042">MKTQNIDILTWQSAIQEYRVNMTIADKSGNIHKNAEGLSIWALSNTPESPAWVPQEKHHIEVICVTEFFNQVEERYKMYKKCLILCQLLIKNFTDPSPPSKLDEIWKKEYD</sequence>
<name>A0A9Q3FNR8_9BASI</name>
<dbReference type="OrthoDB" id="10030726at2759"/>
<reference evidence="1" key="1">
    <citation type="submission" date="2021-03" db="EMBL/GenBank/DDBJ databases">
        <title>Draft genome sequence of rust myrtle Austropuccinia psidii MF-1, a brazilian biotype.</title>
        <authorList>
            <person name="Quecine M.C."/>
            <person name="Pachon D.M.R."/>
            <person name="Bonatelli M.L."/>
            <person name="Correr F.H."/>
            <person name="Franceschini L.M."/>
            <person name="Leite T.F."/>
            <person name="Margarido G.R.A."/>
            <person name="Almeida C.A."/>
            <person name="Ferrarezi J.A."/>
            <person name="Labate C.A."/>
        </authorList>
    </citation>
    <scope>NUCLEOTIDE SEQUENCE</scope>
    <source>
        <strain evidence="1">MF-1</strain>
    </source>
</reference>
<dbReference type="AlphaFoldDB" id="A0A9Q3FNR8"/>
<proteinExistence type="predicted"/>
<accession>A0A9Q3FNR8</accession>
<protein>
    <submittedName>
        <fullName evidence="1">Uncharacterized protein</fullName>
    </submittedName>
</protein>
<dbReference type="EMBL" id="AVOT02048333">
    <property type="protein sequence ID" value="MBW0543571.1"/>
    <property type="molecule type" value="Genomic_DNA"/>
</dbReference>